<feature type="compositionally biased region" description="Basic and acidic residues" evidence="6">
    <location>
        <begin position="723"/>
        <end position="741"/>
    </location>
</feature>
<dbReference type="Pfam" id="PF04879">
    <property type="entry name" value="Molybdop_Fe4S4"/>
    <property type="match status" value="1"/>
</dbReference>
<dbReference type="PANTHER" id="PTHR43105:SF9">
    <property type="entry name" value="NADPH-FE(3+) OXIDOREDUCTASE SUBUNIT ALPHA"/>
    <property type="match status" value="1"/>
</dbReference>
<evidence type="ECO:0000256" key="6">
    <source>
        <dbReference type="SAM" id="MobiDB-lite"/>
    </source>
</evidence>
<dbReference type="Gene3D" id="3.40.228.10">
    <property type="entry name" value="Dimethylsulfoxide Reductase, domain 2"/>
    <property type="match status" value="1"/>
</dbReference>
<keyword evidence="3" id="KW-0560">Oxidoreductase</keyword>
<dbReference type="SUPFAM" id="SSF50692">
    <property type="entry name" value="ADC-like"/>
    <property type="match status" value="1"/>
</dbReference>
<gene>
    <name evidence="8" type="ORF">DMA12_41655</name>
</gene>
<dbReference type="GO" id="GO:0051539">
    <property type="term" value="F:4 iron, 4 sulfur cluster binding"/>
    <property type="evidence" value="ECO:0007669"/>
    <property type="project" value="UniProtKB-KW"/>
</dbReference>
<dbReference type="AlphaFoldDB" id="A0A428VZ51"/>
<comment type="caution">
    <text evidence="8">The sequence shown here is derived from an EMBL/GenBank/DDBJ whole genome shotgun (WGS) entry which is preliminary data.</text>
</comment>
<feature type="domain" description="4Fe-4S Mo/W bis-MGD-type" evidence="7">
    <location>
        <begin position="2"/>
        <end position="58"/>
    </location>
</feature>
<dbReference type="Pfam" id="PF01568">
    <property type="entry name" value="Molydop_binding"/>
    <property type="match status" value="1"/>
</dbReference>
<keyword evidence="4" id="KW-0408">Iron</keyword>
<keyword evidence="2" id="KW-0479">Metal-binding</keyword>
<dbReference type="InterPro" id="IPR006656">
    <property type="entry name" value="Mopterin_OxRdtase"/>
</dbReference>
<dbReference type="GO" id="GO:0046872">
    <property type="term" value="F:metal ion binding"/>
    <property type="evidence" value="ECO:0007669"/>
    <property type="project" value="UniProtKB-KW"/>
</dbReference>
<dbReference type="Gene3D" id="3.40.50.740">
    <property type="match status" value="1"/>
</dbReference>
<dbReference type="GO" id="GO:0043546">
    <property type="term" value="F:molybdopterin cofactor binding"/>
    <property type="evidence" value="ECO:0007669"/>
    <property type="project" value="InterPro"/>
</dbReference>
<evidence type="ECO:0000256" key="2">
    <source>
        <dbReference type="ARBA" id="ARBA00022723"/>
    </source>
</evidence>
<dbReference type="RefSeq" id="WP_020640853.1">
    <property type="nucleotide sequence ID" value="NZ_QHHU01000092.1"/>
</dbReference>
<dbReference type="Pfam" id="PF00384">
    <property type="entry name" value="Molybdopterin"/>
    <property type="match status" value="1"/>
</dbReference>
<dbReference type="PANTHER" id="PTHR43105">
    <property type="entry name" value="RESPIRATORY NITRATE REDUCTASE"/>
    <property type="match status" value="1"/>
</dbReference>
<feature type="region of interest" description="Disordered" evidence="6">
    <location>
        <begin position="723"/>
        <end position="770"/>
    </location>
</feature>
<evidence type="ECO:0000259" key="7">
    <source>
        <dbReference type="PROSITE" id="PS51669"/>
    </source>
</evidence>
<evidence type="ECO:0000313" key="8">
    <source>
        <dbReference type="EMBL" id="RSM36088.1"/>
    </source>
</evidence>
<feature type="compositionally biased region" description="Basic and acidic residues" evidence="6">
    <location>
        <begin position="748"/>
        <end position="763"/>
    </location>
</feature>
<protein>
    <submittedName>
        <fullName evidence="8">Molybdopterin oxidoreductase</fullName>
    </submittedName>
</protein>
<proteinExistence type="predicted"/>
<keyword evidence="9" id="KW-1185">Reference proteome</keyword>
<dbReference type="InterPro" id="IPR050123">
    <property type="entry name" value="Prok_molybdopt-oxidoreductase"/>
</dbReference>
<dbReference type="InterPro" id="IPR009010">
    <property type="entry name" value="Asp_de-COase-like_dom_sf"/>
</dbReference>
<accession>A0A428VZ51</accession>
<keyword evidence="1" id="KW-0004">4Fe-4S</keyword>
<reference evidence="8 9" key="1">
    <citation type="submission" date="2018-05" db="EMBL/GenBank/DDBJ databases">
        <title>Evolution of GPA BGCs.</title>
        <authorList>
            <person name="Waglechner N."/>
            <person name="Wright G.D."/>
        </authorList>
    </citation>
    <scope>NUCLEOTIDE SEQUENCE [LARGE SCALE GENOMIC DNA]</scope>
    <source>
        <strain evidence="8 9">DSM 5908</strain>
    </source>
</reference>
<evidence type="ECO:0000256" key="5">
    <source>
        <dbReference type="ARBA" id="ARBA00023014"/>
    </source>
</evidence>
<dbReference type="PROSITE" id="PS00490">
    <property type="entry name" value="MOLYBDOPTERIN_PROK_2"/>
    <property type="match status" value="1"/>
</dbReference>
<evidence type="ECO:0000256" key="3">
    <source>
        <dbReference type="ARBA" id="ARBA00023002"/>
    </source>
</evidence>
<dbReference type="Gene3D" id="2.40.40.20">
    <property type="match status" value="1"/>
</dbReference>
<dbReference type="OrthoDB" id="7376058at2"/>
<dbReference type="EMBL" id="QHHU01000092">
    <property type="protein sequence ID" value="RSM36088.1"/>
    <property type="molecule type" value="Genomic_DNA"/>
</dbReference>
<evidence type="ECO:0000313" key="9">
    <source>
        <dbReference type="Proteomes" id="UP000286716"/>
    </source>
</evidence>
<dbReference type="GO" id="GO:0016491">
    <property type="term" value="F:oxidoreductase activity"/>
    <property type="evidence" value="ECO:0007669"/>
    <property type="project" value="UniProtKB-KW"/>
</dbReference>
<dbReference type="Gene3D" id="3.30.200.210">
    <property type="match status" value="1"/>
</dbReference>
<dbReference type="InterPro" id="IPR006963">
    <property type="entry name" value="Mopterin_OxRdtase_4Fe-4S_dom"/>
</dbReference>
<evidence type="ECO:0000256" key="4">
    <source>
        <dbReference type="ARBA" id="ARBA00023004"/>
    </source>
</evidence>
<dbReference type="SMART" id="SM00926">
    <property type="entry name" value="Molybdop_Fe4S4"/>
    <property type="match status" value="1"/>
</dbReference>
<dbReference type="InterPro" id="IPR006655">
    <property type="entry name" value="Mopterin_OxRdtase_prok_CS"/>
</dbReference>
<evidence type="ECO:0000256" key="1">
    <source>
        <dbReference type="ARBA" id="ARBA00022485"/>
    </source>
</evidence>
<dbReference type="PROSITE" id="PS51669">
    <property type="entry name" value="4FE4S_MOW_BIS_MGD"/>
    <property type="match status" value="1"/>
</dbReference>
<dbReference type="GO" id="GO:0016020">
    <property type="term" value="C:membrane"/>
    <property type="evidence" value="ECO:0007669"/>
    <property type="project" value="TreeGrafter"/>
</dbReference>
<organism evidence="8 9">
    <name type="scientific">Amycolatopsis balhimycina DSM 5908</name>
    <dbReference type="NCBI Taxonomy" id="1081091"/>
    <lineage>
        <taxon>Bacteria</taxon>
        <taxon>Bacillati</taxon>
        <taxon>Actinomycetota</taxon>
        <taxon>Actinomycetes</taxon>
        <taxon>Pseudonocardiales</taxon>
        <taxon>Pseudonocardiaceae</taxon>
        <taxon>Amycolatopsis</taxon>
    </lineage>
</organism>
<dbReference type="Proteomes" id="UP000286716">
    <property type="component" value="Unassembled WGS sequence"/>
</dbReference>
<dbReference type="InterPro" id="IPR006657">
    <property type="entry name" value="MoPterin_dinucl-bd_dom"/>
</dbReference>
<name>A0A428VZ51_AMYBA</name>
<dbReference type="SUPFAM" id="SSF53706">
    <property type="entry name" value="Formate dehydrogenase/DMSO reductase, domains 1-3"/>
    <property type="match status" value="1"/>
</dbReference>
<keyword evidence="5" id="KW-0411">Iron-sulfur</keyword>
<sequence>MGEWQRTACSLCYLNCGLEVQLDGRKITRVRGDKAHPRSGGYLCQKAQRLTWYGDHEDRLTTPLRRRPDGTHEPIGWDTALTEIAAKLHAVRDADTAAGRPGSFAYVGGGGQGNHSGGAYGASLLKWMNSTRHFNALSQEKTGDFWVNGRMFGSTSVHTAEDVEHCDLLVVLGCNPWLAHGFTNARHALNTIKNDPARRMIVIDPRRTETAEMAELHLPLRPGTDAYLLAAILALLLERGAEDAEFLAARTEGFAEVAAVLAKVPVDEWIAHAEVSRVDVERAVDLMCAAKAMTVRVELGIQQGRNSTLNSYLEKLLYLLTGHFGRRGTNNLHSWLLPLWGATTGQRSEITGFEYIGGLLPANTLAEEILAGHPNRVRAVWVESSNPANTFAGTRDVERALRAAELSVVVDVAYTETAALADYVLPAASQHEKWEFTLFTFEWPTNYFQLRPPLLDPLPGTLVEAEIYTRLFDALGVLPPSEALASLAARPRPELQAGIAALVQELPERAAMLPVLLYRTLGASLPGGAASIAPLWAGCHRAAKSMTVQVQRALGSDATGPRLGEELFSRVLAGPTPFSAHEQDEVWSLMRRERVQLAVPELLDWLAALDPATDRPAPEYPFSLLNGQRRAHNANQILRDPHWRRTDPDGALRARPEELASIGAEPGDWVAVVTAAGRVVVRAEADPGLRPGQLALPHGYGMAHPDAEGRRVVSGPRINLLTDARDRDPIAGTPHHKDVPARLEPATEEERARAESDSARVRETVASGRS</sequence>